<dbReference type="PROSITE" id="PS51257">
    <property type="entry name" value="PROKAR_LIPOPROTEIN"/>
    <property type="match status" value="1"/>
</dbReference>
<sequence length="37" mass="4193">MVQKNINHCTLCLHTHRSPFVSWGVGSCKDGKMPSRH</sequence>
<accession>A0A0A9DK76</accession>
<protein>
    <submittedName>
        <fullName evidence="1">Uncharacterized protein</fullName>
    </submittedName>
</protein>
<reference evidence="1" key="1">
    <citation type="submission" date="2014-09" db="EMBL/GenBank/DDBJ databases">
        <authorList>
            <person name="Magalhaes I.L.F."/>
            <person name="Oliveira U."/>
            <person name="Santos F.R."/>
            <person name="Vidigal T.H.D.A."/>
            <person name="Brescovit A.D."/>
            <person name="Santos A.J."/>
        </authorList>
    </citation>
    <scope>NUCLEOTIDE SEQUENCE</scope>
    <source>
        <tissue evidence="1">Shoot tissue taken approximately 20 cm above the soil surface</tissue>
    </source>
</reference>
<organism evidence="1">
    <name type="scientific">Arundo donax</name>
    <name type="common">Giant reed</name>
    <name type="synonym">Donax arundinaceus</name>
    <dbReference type="NCBI Taxonomy" id="35708"/>
    <lineage>
        <taxon>Eukaryota</taxon>
        <taxon>Viridiplantae</taxon>
        <taxon>Streptophyta</taxon>
        <taxon>Embryophyta</taxon>
        <taxon>Tracheophyta</taxon>
        <taxon>Spermatophyta</taxon>
        <taxon>Magnoliopsida</taxon>
        <taxon>Liliopsida</taxon>
        <taxon>Poales</taxon>
        <taxon>Poaceae</taxon>
        <taxon>PACMAD clade</taxon>
        <taxon>Arundinoideae</taxon>
        <taxon>Arundineae</taxon>
        <taxon>Arundo</taxon>
    </lineage>
</organism>
<evidence type="ECO:0000313" key="1">
    <source>
        <dbReference type="EMBL" id="JAD86055.1"/>
    </source>
</evidence>
<name>A0A0A9DK76_ARUDO</name>
<proteinExistence type="predicted"/>
<dbReference type="EMBL" id="GBRH01211840">
    <property type="protein sequence ID" value="JAD86055.1"/>
    <property type="molecule type" value="Transcribed_RNA"/>
</dbReference>
<reference evidence="1" key="2">
    <citation type="journal article" date="2015" name="Data Brief">
        <title>Shoot transcriptome of the giant reed, Arundo donax.</title>
        <authorList>
            <person name="Barrero R.A."/>
            <person name="Guerrero F.D."/>
            <person name="Moolhuijzen P."/>
            <person name="Goolsby J.A."/>
            <person name="Tidwell J."/>
            <person name="Bellgard S.E."/>
            <person name="Bellgard M.I."/>
        </authorList>
    </citation>
    <scope>NUCLEOTIDE SEQUENCE</scope>
    <source>
        <tissue evidence="1">Shoot tissue taken approximately 20 cm above the soil surface</tissue>
    </source>
</reference>
<dbReference type="AlphaFoldDB" id="A0A0A9DK76"/>